<keyword evidence="2" id="KW-0732">Signal</keyword>
<organism evidence="3 4">
    <name type="scientific">Cronartium quercuum f. sp. fusiforme G11</name>
    <dbReference type="NCBI Taxonomy" id="708437"/>
    <lineage>
        <taxon>Eukaryota</taxon>
        <taxon>Fungi</taxon>
        <taxon>Dikarya</taxon>
        <taxon>Basidiomycota</taxon>
        <taxon>Pucciniomycotina</taxon>
        <taxon>Pucciniomycetes</taxon>
        <taxon>Pucciniales</taxon>
        <taxon>Coleosporiaceae</taxon>
        <taxon>Cronartium</taxon>
    </lineage>
</organism>
<feature type="compositionally biased region" description="Low complexity" evidence="1">
    <location>
        <begin position="264"/>
        <end position="278"/>
    </location>
</feature>
<evidence type="ECO:0000256" key="2">
    <source>
        <dbReference type="SAM" id="SignalP"/>
    </source>
</evidence>
<reference evidence="3" key="1">
    <citation type="submission" date="2013-11" db="EMBL/GenBank/DDBJ databases">
        <title>Genome sequence of the fusiform rust pathogen reveals effectors for host alternation and coevolution with pine.</title>
        <authorList>
            <consortium name="DOE Joint Genome Institute"/>
            <person name="Smith K."/>
            <person name="Pendleton A."/>
            <person name="Kubisiak T."/>
            <person name="Anderson C."/>
            <person name="Salamov A."/>
            <person name="Aerts A."/>
            <person name="Riley R."/>
            <person name="Clum A."/>
            <person name="Lindquist E."/>
            <person name="Ence D."/>
            <person name="Campbell M."/>
            <person name="Kronenberg Z."/>
            <person name="Feau N."/>
            <person name="Dhillon B."/>
            <person name="Hamelin R."/>
            <person name="Burleigh J."/>
            <person name="Smith J."/>
            <person name="Yandell M."/>
            <person name="Nelson C."/>
            <person name="Grigoriev I."/>
            <person name="Davis J."/>
        </authorList>
    </citation>
    <scope>NUCLEOTIDE SEQUENCE</scope>
    <source>
        <strain evidence="3">G11</strain>
    </source>
</reference>
<gene>
    <name evidence="3" type="ORF">CROQUDRAFT_695140</name>
</gene>
<proteinExistence type="predicted"/>
<dbReference type="EMBL" id="MU167239">
    <property type="protein sequence ID" value="KAG0148211.1"/>
    <property type="molecule type" value="Genomic_DNA"/>
</dbReference>
<feature type="region of interest" description="Disordered" evidence="1">
    <location>
        <begin position="180"/>
        <end position="286"/>
    </location>
</feature>
<dbReference type="OrthoDB" id="10671785at2759"/>
<evidence type="ECO:0000256" key="1">
    <source>
        <dbReference type="SAM" id="MobiDB-lite"/>
    </source>
</evidence>
<protein>
    <submittedName>
        <fullName evidence="3">Uncharacterized protein</fullName>
    </submittedName>
</protein>
<comment type="caution">
    <text evidence="3">The sequence shown here is derived from an EMBL/GenBank/DDBJ whole genome shotgun (WGS) entry which is preliminary data.</text>
</comment>
<evidence type="ECO:0000313" key="3">
    <source>
        <dbReference type="EMBL" id="KAG0148211.1"/>
    </source>
</evidence>
<evidence type="ECO:0000313" key="4">
    <source>
        <dbReference type="Proteomes" id="UP000886653"/>
    </source>
</evidence>
<name>A0A9P6NJK5_9BASI</name>
<dbReference type="AlphaFoldDB" id="A0A9P6NJK5"/>
<feature type="compositionally biased region" description="Low complexity" evidence="1">
    <location>
        <begin position="135"/>
        <end position="146"/>
    </location>
</feature>
<feature type="signal peptide" evidence="2">
    <location>
        <begin position="1"/>
        <end position="26"/>
    </location>
</feature>
<sequence length="316" mass="31936">MSLSPKINRLFVLIGLLLAAHDQVKATQNVIAARALPAPPTLLPVAQSTGINKTTPTVPVPTSPLLVAPTLSAGDVLNAGAHTGCYAFLEKKDGCVSRTGTNNCQAKTTSIPIEIFGDDSAQAPSPPGGFVGQGSLLPSPTSNSTTVEVGTTSGKNASSGLSYPKVYPAPALDKIRTRKRAVLSPSSKALSPPNPPTGAQSSNSSSSLSTPPPVDLGSPIESGLLAGKPANSSSPEVPEPLPDAMKSSPSPISVPADFDPTKKPSLGSGPPLPSVGSGTSQGVCGPYKPEVDAGVCVWSGKDAQGSDSNQSGWFRD</sequence>
<keyword evidence="4" id="KW-1185">Reference proteome</keyword>
<feature type="region of interest" description="Disordered" evidence="1">
    <location>
        <begin position="118"/>
        <end position="166"/>
    </location>
</feature>
<dbReference type="Proteomes" id="UP000886653">
    <property type="component" value="Unassembled WGS sequence"/>
</dbReference>
<accession>A0A9P6NJK5</accession>
<feature type="compositionally biased region" description="Polar residues" evidence="1">
    <location>
        <begin position="147"/>
        <end position="161"/>
    </location>
</feature>
<feature type="chain" id="PRO_5040469086" evidence="2">
    <location>
        <begin position="27"/>
        <end position="316"/>
    </location>
</feature>